<evidence type="ECO:0000259" key="2">
    <source>
        <dbReference type="Pfam" id="PF01757"/>
    </source>
</evidence>
<keyword evidence="1" id="KW-1133">Transmembrane helix</keyword>
<accession>A0A6S6TL96</accession>
<evidence type="ECO:0000313" key="3">
    <source>
        <dbReference type="EMBL" id="CAA6820114.1"/>
    </source>
</evidence>
<organism evidence="3">
    <name type="scientific">uncultured Sulfurovum sp</name>
    <dbReference type="NCBI Taxonomy" id="269237"/>
    <lineage>
        <taxon>Bacteria</taxon>
        <taxon>Pseudomonadati</taxon>
        <taxon>Campylobacterota</taxon>
        <taxon>Epsilonproteobacteria</taxon>
        <taxon>Campylobacterales</taxon>
        <taxon>Sulfurovaceae</taxon>
        <taxon>Sulfurovum</taxon>
        <taxon>environmental samples</taxon>
    </lineage>
</organism>
<feature type="transmembrane region" description="Helical" evidence="1">
    <location>
        <begin position="79"/>
        <end position="101"/>
    </location>
</feature>
<feature type="transmembrane region" description="Helical" evidence="1">
    <location>
        <begin position="240"/>
        <end position="258"/>
    </location>
</feature>
<dbReference type="PANTHER" id="PTHR23028">
    <property type="entry name" value="ACETYLTRANSFERASE"/>
    <property type="match status" value="1"/>
</dbReference>
<dbReference type="GO" id="GO:0016020">
    <property type="term" value="C:membrane"/>
    <property type="evidence" value="ECO:0007669"/>
    <property type="project" value="TreeGrafter"/>
</dbReference>
<feature type="domain" description="Acyltransferase 3" evidence="2">
    <location>
        <begin position="11"/>
        <end position="344"/>
    </location>
</feature>
<dbReference type="EMBL" id="CACVAP010000093">
    <property type="protein sequence ID" value="CAA6820114.1"/>
    <property type="molecule type" value="Genomic_DNA"/>
</dbReference>
<dbReference type="AlphaFoldDB" id="A0A6S6TL96"/>
<feature type="transmembrane region" description="Helical" evidence="1">
    <location>
        <begin position="174"/>
        <end position="192"/>
    </location>
</feature>
<dbReference type="Pfam" id="PF01757">
    <property type="entry name" value="Acyl_transf_3"/>
    <property type="match status" value="1"/>
</dbReference>
<dbReference type="InterPro" id="IPR002656">
    <property type="entry name" value="Acyl_transf_3_dom"/>
</dbReference>
<dbReference type="InterPro" id="IPR050879">
    <property type="entry name" value="Acyltransferase_3"/>
</dbReference>
<evidence type="ECO:0000256" key="1">
    <source>
        <dbReference type="SAM" id="Phobius"/>
    </source>
</evidence>
<protein>
    <recommendedName>
        <fullName evidence="2">Acyltransferase 3 domain-containing protein</fullName>
    </recommendedName>
</protein>
<proteinExistence type="predicted"/>
<keyword evidence="1" id="KW-0812">Transmembrane</keyword>
<dbReference type="PANTHER" id="PTHR23028:SF53">
    <property type="entry name" value="ACYL_TRANSF_3 DOMAIN-CONTAINING PROTEIN"/>
    <property type="match status" value="1"/>
</dbReference>
<dbReference type="GO" id="GO:0016747">
    <property type="term" value="F:acyltransferase activity, transferring groups other than amino-acyl groups"/>
    <property type="evidence" value="ECO:0007669"/>
    <property type="project" value="InterPro"/>
</dbReference>
<keyword evidence="1" id="KW-0472">Membrane</keyword>
<feature type="transmembrane region" description="Helical" evidence="1">
    <location>
        <begin position="264"/>
        <end position="282"/>
    </location>
</feature>
<feature type="transmembrane region" description="Helical" evidence="1">
    <location>
        <begin position="49"/>
        <end position="67"/>
    </location>
</feature>
<dbReference type="GO" id="GO:0000271">
    <property type="term" value="P:polysaccharide biosynthetic process"/>
    <property type="evidence" value="ECO:0007669"/>
    <property type="project" value="TreeGrafter"/>
</dbReference>
<feature type="transmembrane region" description="Helical" evidence="1">
    <location>
        <begin position="294"/>
        <end position="317"/>
    </location>
</feature>
<gene>
    <name evidence="3" type="ORF">HELGO_WM1451</name>
</gene>
<sequence>MLSRNYHSTNFITGLRAIAVLMVFMIHAGGGGLREMFSFGERFENMGKYGVDIFFVISGFTIFYQFYNKNYSLRNFLILRLLRVSIPYYPIIIVLSLYSFLGGRDYNYWAIKFCDGSIDIVNFFTHIFYISYIDLKYANTIIGVEWTLAIEVFYYFLLGYMIYVLKKLSSIKSVMFYLVLSFILSIGLVFIGKLMTNALFISWMPFKYGYMFLLGGLAYHLREHIHQKYNKAKINNFSNITIIIVTLLFFIFMFATFIPNKTTINQLFFSLLTFLLIVFVDDNSSFSKIFTNKIMIFLGSISFSFYLIHLLILKFRIFVTGIESEFLLFIYFFSIIVLISTIYYYVFEIIIYRKFKNKIKSIIRKKND</sequence>
<feature type="transmembrane region" description="Helical" evidence="1">
    <location>
        <begin position="329"/>
        <end position="352"/>
    </location>
</feature>
<reference evidence="3" key="1">
    <citation type="submission" date="2020-01" db="EMBL/GenBank/DDBJ databases">
        <authorList>
            <person name="Meier V. D."/>
            <person name="Meier V D."/>
        </authorList>
    </citation>
    <scope>NUCLEOTIDE SEQUENCE</scope>
    <source>
        <strain evidence="3">HLG_WM_MAG_06</strain>
    </source>
</reference>
<feature type="transmembrane region" description="Helical" evidence="1">
    <location>
        <begin position="146"/>
        <end position="165"/>
    </location>
</feature>
<name>A0A6S6TL96_9BACT</name>
<feature type="transmembrane region" description="Helical" evidence="1">
    <location>
        <begin position="12"/>
        <end position="29"/>
    </location>
</feature>